<reference evidence="1" key="1">
    <citation type="submission" date="2018-02" db="EMBL/GenBank/DDBJ databases">
        <title>Rhizophora mucronata_Transcriptome.</title>
        <authorList>
            <person name="Meera S.P."/>
            <person name="Sreeshan A."/>
            <person name="Augustine A."/>
        </authorList>
    </citation>
    <scope>NUCLEOTIDE SEQUENCE</scope>
    <source>
        <tissue evidence="1">Leaf</tissue>
    </source>
</reference>
<name>A0A2P2Q8A5_RHIMU</name>
<accession>A0A2P2Q8A5</accession>
<sequence>MEKFISWSKLDIDIPSLPIIWCVNNEVLN</sequence>
<protein>
    <submittedName>
        <fullName evidence="1">Uncharacterized protein</fullName>
    </submittedName>
</protein>
<proteinExistence type="predicted"/>
<dbReference type="EMBL" id="GGEC01082731">
    <property type="protein sequence ID" value="MBX63215.1"/>
    <property type="molecule type" value="Transcribed_RNA"/>
</dbReference>
<dbReference type="AlphaFoldDB" id="A0A2P2Q8A5"/>
<evidence type="ECO:0000313" key="1">
    <source>
        <dbReference type="EMBL" id="MBX63215.1"/>
    </source>
</evidence>
<organism evidence="1">
    <name type="scientific">Rhizophora mucronata</name>
    <name type="common">Asiatic mangrove</name>
    <dbReference type="NCBI Taxonomy" id="61149"/>
    <lineage>
        <taxon>Eukaryota</taxon>
        <taxon>Viridiplantae</taxon>
        <taxon>Streptophyta</taxon>
        <taxon>Embryophyta</taxon>
        <taxon>Tracheophyta</taxon>
        <taxon>Spermatophyta</taxon>
        <taxon>Magnoliopsida</taxon>
        <taxon>eudicotyledons</taxon>
        <taxon>Gunneridae</taxon>
        <taxon>Pentapetalae</taxon>
        <taxon>rosids</taxon>
        <taxon>fabids</taxon>
        <taxon>Malpighiales</taxon>
        <taxon>Rhizophoraceae</taxon>
        <taxon>Rhizophora</taxon>
    </lineage>
</organism>